<comment type="caution">
    <text evidence="7">Lacks conserved residue(s) required for the propagation of feature annotation.</text>
</comment>
<dbReference type="InterPro" id="IPR036055">
    <property type="entry name" value="LDL_receptor-like_sf"/>
</dbReference>
<reference evidence="11 12" key="1">
    <citation type="journal article" date="2017" name="Gigascience">
        <title>Genome sequence of the small brown planthopper, Laodelphax striatellus.</title>
        <authorList>
            <person name="Zhu J."/>
            <person name="Jiang F."/>
            <person name="Wang X."/>
            <person name="Yang P."/>
            <person name="Bao Y."/>
            <person name="Zhao W."/>
            <person name="Wang W."/>
            <person name="Lu H."/>
            <person name="Wang Q."/>
            <person name="Cui N."/>
            <person name="Li J."/>
            <person name="Chen X."/>
            <person name="Luo L."/>
            <person name="Yu J."/>
            <person name="Kang L."/>
            <person name="Cui F."/>
        </authorList>
    </citation>
    <scope>NUCLEOTIDE SEQUENCE [LARGE SCALE GENOMIC DNA]</scope>
    <source>
        <strain evidence="11">Lst14</strain>
    </source>
</reference>
<dbReference type="SMART" id="SM00192">
    <property type="entry name" value="LDLa"/>
    <property type="match status" value="3"/>
</dbReference>
<dbReference type="PANTHER" id="PTHR24270">
    <property type="entry name" value="LOW-DENSITY LIPOPROTEIN RECEPTOR-RELATED"/>
    <property type="match status" value="1"/>
</dbReference>
<evidence type="ECO:0000256" key="7">
    <source>
        <dbReference type="PROSITE-ProRule" id="PRU00124"/>
    </source>
</evidence>
<feature type="domain" description="SEA" evidence="10">
    <location>
        <begin position="182"/>
        <end position="293"/>
    </location>
</feature>
<dbReference type="Pfam" id="PF00057">
    <property type="entry name" value="Ldl_recept_a"/>
    <property type="match status" value="2"/>
</dbReference>
<accession>A0A482WXN1</accession>
<keyword evidence="12" id="KW-1185">Reference proteome</keyword>
<dbReference type="STRING" id="195883.A0A482WXN1"/>
<comment type="subcellular location">
    <subcellularLocation>
        <location evidence="1">Membrane</location>
        <topology evidence="1">Single-pass membrane protein</topology>
    </subcellularLocation>
</comment>
<comment type="caution">
    <text evidence="11">The sequence shown here is derived from an EMBL/GenBank/DDBJ whole genome shotgun (WGS) entry which is preliminary data.</text>
</comment>
<evidence type="ECO:0000256" key="9">
    <source>
        <dbReference type="SAM" id="SignalP"/>
    </source>
</evidence>
<feature type="chain" id="PRO_5019806787" description="SEA domain-containing protein" evidence="9">
    <location>
        <begin position="40"/>
        <end position="508"/>
    </location>
</feature>
<dbReference type="Proteomes" id="UP000291343">
    <property type="component" value="Unassembled WGS sequence"/>
</dbReference>
<evidence type="ECO:0000256" key="6">
    <source>
        <dbReference type="ARBA" id="ARBA00023157"/>
    </source>
</evidence>
<feature type="region of interest" description="Disordered" evidence="8">
    <location>
        <begin position="121"/>
        <end position="185"/>
    </location>
</feature>
<dbReference type="SUPFAM" id="SSF57424">
    <property type="entry name" value="LDL receptor-like module"/>
    <property type="match status" value="3"/>
</dbReference>
<name>A0A482WXN1_LAOST</name>
<feature type="disulfide bond" evidence="7">
    <location>
        <begin position="323"/>
        <end position="338"/>
    </location>
</feature>
<dbReference type="PROSITE" id="PS50068">
    <property type="entry name" value="LDLRA_2"/>
    <property type="match status" value="3"/>
</dbReference>
<dbReference type="InterPro" id="IPR050685">
    <property type="entry name" value="LDLR"/>
</dbReference>
<dbReference type="GO" id="GO:0016192">
    <property type="term" value="P:vesicle-mediated transport"/>
    <property type="evidence" value="ECO:0007669"/>
    <property type="project" value="UniProtKB-ARBA"/>
</dbReference>
<keyword evidence="2" id="KW-0812">Transmembrane</keyword>
<evidence type="ECO:0000256" key="1">
    <source>
        <dbReference type="ARBA" id="ARBA00004167"/>
    </source>
</evidence>
<gene>
    <name evidence="11" type="ORF">LSTR_LSTR006461</name>
</gene>
<evidence type="ECO:0000256" key="4">
    <source>
        <dbReference type="ARBA" id="ARBA00022989"/>
    </source>
</evidence>
<keyword evidence="5" id="KW-0472">Membrane</keyword>
<dbReference type="InterPro" id="IPR000082">
    <property type="entry name" value="SEA_dom"/>
</dbReference>
<feature type="disulfide bond" evidence="7">
    <location>
        <begin position="431"/>
        <end position="446"/>
    </location>
</feature>
<dbReference type="InParanoid" id="A0A482WXN1"/>
<keyword evidence="3" id="KW-0677">Repeat</keyword>
<dbReference type="CDD" id="cd00112">
    <property type="entry name" value="LDLa"/>
    <property type="match status" value="3"/>
</dbReference>
<feature type="disulfide bond" evidence="7">
    <location>
        <begin position="412"/>
        <end position="424"/>
    </location>
</feature>
<protein>
    <recommendedName>
        <fullName evidence="10">SEA domain-containing protein</fullName>
    </recommendedName>
</protein>
<dbReference type="EMBL" id="QKKF02022824">
    <property type="protein sequence ID" value="RZF38062.1"/>
    <property type="molecule type" value="Genomic_DNA"/>
</dbReference>
<evidence type="ECO:0000256" key="2">
    <source>
        <dbReference type="ARBA" id="ARBA00022692"/>
    </source>
</evidence>
<feature type="disulfide bond" evidence="7">
    <location>
        <begin position="419"/>
        <end position="437"/>
    </location>
</feature>
<keyword evidence="6 7" id="KW-1015">Disulfide bond</keyword>
<feature type="compositionally biased region" description="Polar residues" evidence="8">
    <location>
        <begin position="163"/>
        <end position="174"/>
    </location>
</feature>
<feature type="region of interest" description="Disordered" evidence="8">
    <location>
        <begin position="341"/>
        <end position="368"/>
    </location>
</feature>
<dbReference type="OrthoDB" id="2019384at2759"/>
<evidence type="ECO:0000313" key="12">
    <source>
        <dbReference type="Proteomes" id="UP000291343"/>
    </source>
</evidence>
<evidence type="ECO:0000259" key="10">
    <source>
        <dbReference type="PROSITE" id="PS50024"/>
    </source>
</evidence>
<sequence length="508" mass="56765">MANHRSPLPNSPCSLHHWLLPLATLVLIGCLQLTSSAEADGDLVFDDVTSNPSPLWRKFPMQQYHYRREESPTLQEATVDDNSFFSPVRLMKKLEYGYKRVKRGIFDGWLSAFSAPETNNVVPDLKETEPVTDLTPAGNTLTTLSRETRSTESDDDEDLEGNSGVSSGMTGENSQESDEITRGERIRATLRVREPYEREFKDVNSERFKEITRKLSEAIQEVYKDFPGRKDVNVVSITNTTDVFEISVIVDMDFADSYNSARIQRRLREAVSKNSLGDFTVFNDVTTRNFAAPPEPEDACLPGEISCDTKEHGRSCLPSEARCNGIEECADGYDEQNCFTPTPPVTPSPSVDQTPDGDATRETATGRPNAKLCRSDDQVVCEGTAVTICGDQVCDGQRDCPDGFDERNCHGCSAQEFSCDVSRCIPFTSQCDGHKDCADGLDERDCPEEINAVQRFNRLAMKGKSDIMDGDPKSRRDKFCRHGYLFYVSFESPDSWSFLLCEKYGCGI</sequence>
<feature type="disulfide bond" evidence="7">
    <location>
        <begin position="394"/>
        <end position="409"/>
    </location>
</feature>
<dbReference type="PROSITE" id="PS51257">
    <property type="entry name" value="PROKAR_LIPOPROTEIN"/>
    <property type="match status" value="1"/>
</dbReference>
<dbReference type="AlphaFoldDB" id="A0A482WXN1"/>
<evidence type="ECO:0000256" key="8">
    <source>
        <dbReference type="SAM" id="MobiDB-lite"/>
    </source>
</evidence>
<dbReference type="InterPro" id="IPR002172">
    <property type="entry name" value="LDrepeatLR_classA_rpt"/>
</dbReference>
<dbReference type="GO" id="GO:0005886">
    <property type="term" value="C:plasma membrane"/>
    <property type="evidence" value="ECO:0007669"/>
    <property type="project" value="TreeGrafter"/>
</dbReference>
<dbReference type="PROSITE" id="PS50024">
    <property type="entry name" value="SEA"/>
    <property type="match status" value="1"/>
</dbReference>
<evidence type="ECO:0000256" key="5">
    <source>
        <dbReference type="ARBA" id="ARBA00023136"/>
    </source>
</evidence>
<feature type="signal peptide" evidence="9">
    <location>
        <begin position="1"/>
        <end position="39"/>
    </location>
</feature>
<evidence type="ECO:0000256" key="3">
    <source>
        <dbReference type="ARBA" id="ARBA00022737"/>
    </source>
</evidence>
<keyword evidence="9" id="KW-0732">Signal</keyword>
<dbReference type="Gene3D" id="4.10.400.10">
    <property type="entry name" value="Low-density Lipoprotein Receptor"/>
    <property type="match status" value="3"/>
</dbReference>
<organism evidence="11 12">
    <name type="scientific">Laodelphax striatellus</name>
    <name type="common">Small brown planthopper</name>
    <name type="synonym">Delphax striatella</name>
    <dbReference type="NCBI Taxonomy" id="195883"/>
    <lineage>
        <taxon>Eukaryota</taxon>
        <taxon>Metazoa</taxon>
        <taxon>Ecdysozoa</taxon>
        <taxon>Arthropoda</taxon>
        <taxon>Hexapoda</taxon>
        <taxon>Insecta</taxon>
        <taxon>Pterygota</taxon>
        <taxon>Neoptera</taxon>
        <taxon>Paraneoptera</taxon>
        <taxon>Hemiptera</taxon>
        <taxon>Auchenorrhyncha</taxon>
        <taxon>Fulgoroidea</taxon>
        <taxon>Delphacidae</taxon>
        <taxon>Criomorphinae</taxon>
        <taxon>Laodelphax</taxon>
    </lineage>
</organism>
<keyword evidence="4" id="KW-1133">Transmembrane helix</keyword>
<dbReference type="PRINTS" id="PR00261">
    <property type="entry name" value="LDLRECEPTOR"/>
</dbReference>
<evidence type="ECO:0000313" key="11">
    <source>
        <dbReference type="EMBL" id="RZF38062.1"/>
    </source>
</evidence>
<proteinExistence type="predicted"/>